<dbReference type="AlphaFoldDB" id="A0A2P2PJC6"/>
<accession>A0A2P2PJC6</accession>
<name>A0A2P2PJC6_RHIMU</name>
<protein>
    <submittedName>
        <fullName evidence="1">Uncharacterized protein</fullName>
    </submittedName>
</protein>
<reference evidence="1" key="1">
    <citation type="submission" date="2018-02" db="EMBL/GenBank/DDBJ databases">
        <title>Rhizophora mucronata_Transcriptome.</title>
        <authorList>
            <person name="Meera S.P."/>
            <person name="Sreeshan A."/>
            <person name="Augustine A."/>
        </authorList>
    </citation>
    <scope>NUCLEOTIDE SEQUENCE</scope>
    <source>
        <tissue evidence="1">Leaf</tissue>
    </source>
</reference>
<proteinExistence type="predicted"/>
<dbReference type="EMBL" id="GGEC01074285">
    <property type="protein sequence ID" value="MBX54769.1"/>
    <property type="molecule type" value="Transcribed_RNA"/>
</dbReference>
<organism evidence="1">
    <name type="scientific">Rhizophora mucronata</name>
    <name type="common">Asiatic mangrove</name>
    <dbReference type="NCBI Taxonomy" id="61149"/>
    <lineage>
        <taxon>Eukaryota</taxon>
        <taxon>Viridiplantae</taxon>
        <taxon>Streptophyta</taxon>
        <taxon>Embryophyta</taxon>
        <taxon>Tracheophyta</taxon>
        <taxon>Spermatophyta</taxon>
        <taxon>Magnoliopsida</taxon>
        <taxon>eudicotyledons</taxon>
        <taxon>Gunneridae</taxon>
        <taxon>Pentapetalae</taxon>
        <taxon>rosids</taxon>
        <taxon>fabids</taxon>
        <taxon>Malpighiales</taxon>
        <taxon>Rhizophoraceae</taxon>
        <taxon>Rhizophora</taxon>
    </lineage>
</organism>
<sequence length="26" mass="3044">MFELFNFRANAMLCYILSNIFANQGD</sequence>
<evidence type="ECO:0000313" key="1">
    <source>
        <dbReference type="EMBL" id="MBX54769.1"/>
    </source>
</evidence>